<sequence length="484" mass="54700" precursor="true">MSHWREAARPWLAAWLTAAAVSTHCYAADREEADGVFRSEETRRAIAYEFSPDDEQLLEEVQRGCFNYLWNEVGWPSGFAKDRRTASVASLAGVGFQLSALPIAVERGWITRAQGEQWALRILRTLRERTDIRREGIYFHFVRADSGGIYPPFKNEASTVDHSLLLAGAMPAAVYFGGETARLVDEIAKESNWRAFLSPDDGFLSMGWWPADNKSVGGPGELIPRTWNAASDEERIIYFLAVGGENPEFALPPKDYFRLERQFRQHGDLPPFIASPTGTPFTYFFSHCWIDYRGLHADDPRQFGVEGPRVDWFENSRRALVVHRQRCVELAGKYKTFAPDRWGVSPCMGFANGRENYLVPETKPSLFEKDEWQDGTVAPYAAGSAIMFMPAESVAALRAYRELRNDLGAPLVWRDPSHGGYALADSFNLDQNRACDDNVSIDVGPLILAIENARTGLVWQLFMKHPLAQRAMERLKLEPLREPN</sequence>
<evidence type="ECO:0000313" key="3">
    <source>
        <dbReference type="EMBL" id="QDT74181.1"/>
    </source>
</evidence>
<name>A0A517U0P0_9BACT</name>
<dbReference type="RefSeq" id="WP_145433964.1">
    <property type="nucleotide sequence ID" value="NZ_CP036339.1"/>
</dbReference>
<feature type="signal peptide" evidence="1">
    <location>
        <begin position="1"/>
        <end position="27"/>
    </location>
</feature>
<evidence type="ECO:0000256" key="1">
    <source>
        <dbReference type="SAM" id="SignalP"/>
    </source>
</evidence>
<evidence type="ECO:0000259" key="2">
    <source>
        <dbReference type="Pfam" id="PF10091"/>
    </source>
</evidence>
<evidence type="ECO:0000313" key="4">
    <source>
        <dbReference type="Proteomes" id="UP000317909"/>
    </source>
</evidence>
<proteinExistence type="predicted"/>
<organism evidence="3 4">
    <name type="scientific">Lacipirellula limnantheis</name>
    <dbReference type="NCBI Taxonomy" id="2528024"/>
    <lineage>
        <taxon>Bacteria</taxon>
        <taxon>Pseudomonadati</taxon>
        <taxon>Planctomycetota</taxon>
        <taxon>Planctomycetia</taxon>
        <taxon>Pirellulales</taxon>
        <taxon>Lacipirellulaceae</taxon>
        <taxon>Lacipirellula</taxon>
    </lineage>
</organism>
<keyword evidence="4" id="KW-1185">Reference proteome</keyword>
<dbReference type="Gene3D" id="1.50.10.140">
    <property type="match status" value="1"/>
</dbReference>
<feature type="domain" description="Glycoamylase-like" evidence="2">
    <location>
        <begin position="232"/>
        <end position="466"/>
    </location>
</feature>
<protein>
    <recommendedName>
        <fullName evidence="2">Glycoamylase-like domain-containing protein</fullName>
    </recommendedName>
</protein>
<reference evidence="3 4" key="1">
    <citation type="submission" date="2019-02" db="EMBL/GenBank/DDBJ databases">
        <title>Deep-cultivation of Planctomycetes and their phenomic and genomic characterization uncovers novel biology.</title>
        <authorList>
            <person name="Wiegand S."/>
            <person name="Jogler M."/>
            <person name="Boedeker C."/>
            <person name="Pinto D."/>
            <person name="Vollmers J."/>
            <person name="Rivas-Marin E."/>
            <person name="Kohn T."/>
            <person name="Peeters S.H."/>
            <person name="Heuer A."/>
            <person name="Rast P."/>
            <person name="Oberbeckmann S."/>
            <person name="Bunk B."/>
            <person name="Jeske O."/>
            <person name="Meyerdierks A."/>
            <person name="Storesund J.E."/>
            <person name="Kallscheuer N."/>
            <person name="Luecker S."/>
            <person name="Lage O.M."/>
            <person name="Pohl T."/>
            <person name="Merkel B.J."/>
            <person name="Hornburger P."/>
            <person name="Mueller R.-W."/>
            <person name="Bruemmer F."/>
            <person name="Labrenz M."/>
            <person name="Spormann A.M."/>
            <person name="Op den Camp H."/>
            <person name="Overmann J."/>
            <person name="Amann R."/>
            <person name="Jetten M.S.M."/>
            <person name="Mascher T."/>
            <person name="Medema M.H."/>
            <person name="Devos D.P."/>
            <person name="Kaster A.-K."/>
            <person name="Ovreas L."/>
            <person name="Rohde M."/>
            <person name="Galperin M.Y."/>
            <person name="Jogler C."/>
        </authorList>
    </citation>
    <scope>NUCLEOTIDE SEQUENCE [LARGE SCALE GENOMIC DNA]</scope>
    <source>
        <strain evidence="3 4">I41</strain>
    </source>
</reference>
<dbReference type="Pfam" id="PF10091">
    <property type="entry name" value="Glycoamylase"/>
    <property type="match status" value="1"/>
</dbReference>
<dbReference type="InterPro" id="IPR019282">
    <property type="entry name" value="Glycoamylase-like_cons_dom"/>
</dbReference>
<dbReference type="KEGG" id="llh:I41_33760"/>
<keyword evidence="1" id="KW-0732">Signal</keyword>
<accession>A0A517U0P0</accession>
<dbReference type="Proteomes" id="UP000317909">
    <property type="component" value="Chromosome"/>
</dbReference>
<gene>
    <name evidence="3" type="ORF">I41_33760</name>
</gene>
<dbReference type="AlphaFoldDB" id="A0A517U0P0"/>
<feature type="chain" id="PRO_5022093996" description="Glycoamylase-like domain-containing protein" evidence="1">
    <location>
        <begin position="28"/>
        <end position="484"/>
    </location>
</feature>
<dbReference type="OrthoDB" id="5937621at2"/>
<dbReference type="EMBL" id="CP036339">
    <property type="protein sequence ID" value="QDT74181.1"/>
    <property type="molecule type" value="Genomic_DNA"/>
</dbReference>